<evidence type="ECO:0000256" key="4">
    <source>
        <dbReference type="ARBA" id="ARBA00023004"/>
    </source>
</evidence>
<evidence type="ECO:0000256" key="2">
    <source>
        <dbReference type="ARBA" id="ARBA00022691"/>
    </source>
</evidence>
<dbReference type="InterPro" id="IPR024521">
    <property type="entry name" value="ArsS-like_C"/>
</dbReference>
<gene>
    <name evidence="8" type="primary">arsS</name>
    <name evidence="8" type="ORF">GCM10023331_33190</name>
</gene>
<dbReference type="PANTHER" id="PTHR43728:SF1">
    <property type="entry name" value="FE-S OXIDOREDUCTASE"/>
    <property type="match status" value="1"/>
</dbReference>
<feature type="domain" description="Radical SAM core" evidence="6">
    <location>
        <begin position="46"/>
        <end position="183"/>
    </location>
</feature>
<dbReference type="Pfam" id="PF12345">
    <property type="entry name" value="DUF3641"/>
    <property type="match status" value="1"/>
</dbReference>
<comment type="caution">
    <text evidence="8">The sequence shown here is derived from an EMBL/GenBank/DDBJ whole genome shotgun (WGS) entry which is preliminary data.</text>
</comment>
<evidence type="ECO:0000256" key="3">
    <source>
        <dbReference type="ARBA" id="ARBA00022723"/>
    </source>
</evidence>
<dbReference type="InterPro" id="IPR058240">
    <property type="entry name" value="rSAM_sf"/>
</dbReference>
<keyword evidence="2" id="KW-0949">S-adenosyl-L-methionine</keyword>
<reference evidence="9" key="1">
    <citation type="journal article" date="2019" name="Int. J. Syst. Evol. Microbiol.">
        <title>The Global Catalogue of Microorganisms (GCM) 10K type strain sequencing project: providing services to taxonomists for standard genome sequencing and annotation.</title>
        <authorList>
            <consortium name="The Broad Institute Genomics Platform"/>
            <consortium name="The Broad Institute Genome Sequencing Center for Infectious Disease"/>
            <person name="Wu L."/>
            <person name="Ma J."/>
        </authorList>
    </citation>
    <scope>NUCLEOTIDE SEQUENCE [LARGE SCALE GENOMIC DNA]</scope>
    <source>
        <strain evidence="9">JCM 18326</strain>
    </source>
</reference>
<dbReference type="CDD" id="cd01335">
    <property type="entry name" value="Radical_SAM"/>
    <property type="match status" value="1"/>
</dbReference>
<evidence type="ECO:0000259" key="7">
    <source>
        <dbReference type="Pfam" id="PF12345"/>
    </source>
</evidence>
<proteinExistence type="predicted"/>
<keyword evidence="4" id="KW-0408">Iron</keyword>
<dbReference type="SUPFAM" id="SSF102114">
    <property type="entry name" value="Radical SAM enzymes"/>
    <property type="match status" value="1"/>
</dbReference>
<accession>A0ABP9DIH5</accession>
<dbReference type="SFLD" id="SFLDG01067">
    <property type="entry name" value="SPASM/twitch_domain_containing"/>
    <property type="match status" value="1"/>
</dbReference>
<sequence length="339" mass="38041">MLKTKLPSPKQQLETLANCNVPTFSEKLQEHQLSSLTPNALEILQINLGKMCNQVCNHCHVDAGPDRKEIMPKEIMEKCLDLIKEGDIHTVDLTGGAPEMHPHFQWFVTEVRALGAEVIVRSNLTILTVNKHYRTYPKFFKDHQVIVISSLPCYTADNTDKQRGKGVFHRSIEALKALNQLGYGQEGSPLQLHLVYNPGGPSLPPSQEALKKDYKKVLKEDYDIVFNDLYTITNLPINRFLEELIQKGRVEEYMQKLVDNFNPSAALGVMCTNTLSISWDGYLYDCDFNQMLEMPINASFAPHINDLQLATLQQRAIKVAHHCFGCTAGAGSSCQGALV</sequence>
<dbReference type="InterPro" id="IPR013785">
    <property type="entry name" value="Aldolase_TIM"/>
</dbReference>
<keyword evidence="5" id="KW-0411">Iron-sulfur</keyword>
<keyword evidence="9" id="KW-1185">Reference proteome</keyword>
<dbReference type="PANTHER" id="PTHR43728">
    <property type="entry name" value="SLR0304 PROTEIN"/>
    <property type="match status" value="1"/>
</dbReference>
<evidence type="ECO:0000256" key="5">
    <source>
        <dbReference type="ARBA" id="ARBA00023014"/>
    </source>
</evidence>
<dbReference type="Proteomes" id="UP001500298">
    <property type="component" value="Unassembled WGS sequence"/>
</dbReference>
<evidence type="ECO:0000259" key="6">
    <source>
        <dbReference type="Pfam" id="PF04055"/>
    </source>
</evidence>
<evidence type="ECO:0000313" key="9">
    <source>
        <dbReference type="Proteomes" id="UP001500298"/>
    </source>
</evidence>
<dbReference type="SFLD" id="SFLDS00029">
    <property type="entry name" value="Radical_SAM"/>
    <property type="match status" value="1"/>
</dbReference>
<dbReference type="Pfam" id="PF04055">
    <property type="entry name" value="Radical_SAM"/>
    <property type="match status" value="1"/>
</dbReference>
<comment type="cofactor">
    <cofactor evidence="1">
        <name>[4Fe-4S] cluster</name>
        <dbReference type="ChEBI" id="CHEBI:49883"/>
    </cofactor>
</comment>
<dbReference type="InterPro" id="IPR026351">
    <property type="entry name" value="rSAM_ArsS-like"/>
</dbReference>
<dbReference type="InterPro" id="IPR007197">
    <property type="entry name" value="rSAM"/>
</dbReference>
<feature type="domain" description="Arsenosugar biosynthesis radical SAM protein ArsS-like C-terminal" evidence="7">
    <location>
        <begin position="203"/>
        <end position="337"/>
    </location>
</feature>
<dbReference type="Gene3D" id="3.20.20.70">
    <property type="entry name" value="Aldolase class I"/>
    <property type="match status" value="1"/>
</dbReference>
<evidence type="ECO:0000313" key="8">
    <source>
        <dbReference type="EMBL" id="GAA4845772.1"/>
    </source>
</evidence>
<keyword evidence="3" id="KW-0479">Metal-binding</keyword>
<evidence type="ECO:0000256" key="1">
    <source>
        <dbReference type="ARBA" id="ARBA00001966"/>
    </source>
</evidence>
<protein>
    <submittedName>
        <fullName evidence="8">Arsenosugar biosynthesis radical SAM protein ArsS</fullName>
    </submittedName>
</protein>
<dbReference type="EMBL" id="BAABJX010000052">
    <property type="protein sequence ID" value="GAA4845772.1"/>
    <property type="molecule type" value="Genomic_DNA"/>
</dbReference>
<dbReference type="NCBIfam" id="TIGR04167">
    <property type="entry name" value="rSAM_SeCys"/>
    <property type="match status" value="1"/>
</dbReference>
<dbReference type="RefSeq" id="WP_345373824.1">
    <property type="nucleotide sequence ID" value="NZ_BAABJX010000052.1"/>
</dbReference>
<name>A0ABP9DIH5_9BACT</name>
<organism evidence="8 9">
    <name type="scientific">Algivirga pacifica</name>
    <dbReference type="NCBI Taxonomy" id="1162670"/>
    <lineage>
        <taxon>Bacteria</taxon>
        <taxon>Pseudomonadati</taxon>
        <taxon>Bacteroidota</taxon>
        <taxon>Cytophagia</taxon>
        <taxon>Cytophagales</taxon>
        <taxon>Flammeovirgaceae</taxon>
        <taxon>Algivirga</taxon>
    </lineage>
</organism>